<keyword evidence="2" id="KW-1185">Reference proteome</keyword>
<comment type="caution">
    <text evidence="1">The sequence shown here is derived from an EMBL/GenBank/DDBJ whole genome shotgun (WGS) entry which is preliminary data.</text>
</comment>
<gene>
    <name evidence="1" type="ORF">BO83DRAFT_234109</name>
</gene>
<dbReference type="Proteomes" id="UP000246171">
    <property type="component" value="Unassembled WGS sequence"/>
</dbReference>
<evidence type="ECO:0000313" key="1">
    <source>
        <dbReference type="EMBL" id="PWY76582.1"/>
    </source>
</evidence>
<proteinExistence type="predicted"/>
<sequence>MANQTSMAPEQASDEARHGKGRLGLHELHLFLRHLATFGWFWRRQSQVQRLCDQRPPTTNQRSSAANGRSDTALCWTSQSLDTSSEALYPCQLGNIVLLSGFAISRLHHLRYARKAHFAPTLCIDSYGLVLPLPPPMCSFEVHAGIPNS</sequence>
<dbReference type="OrthoDB" id="10315854at2759"/>
<dbReference type="EMBL" id="MSFU01000008">
    <property type="protein sequence ID" value="PWY76582.1"/>
    <property type="molecule type" value="Genomic_DNA"/>
</dbReference>
<dbReference type="VEuPathDB" id="FungiDB:BO83DRAFT_234109"/>
<evidence type="ECO:0000313" key="2">
    <source>
        <dbReference type="Proteomes" id="UP000246171"/>
    </source>
</evidence>
<reference evidence="1" key="1">
    <citation type="submission" date="2016-12" db="EMBL/GenBank/DDBJ databases">
        <title>The genomes of Aspergillus section Nigri reveals drivers in fungal speciation.</title>
        <authorList>
            <consortium name="DOE Joint Genome Institute"/>
            <person name="Vesth T.C."/>
            <person name="Nybo J."/>
            <person name="Theobald S."/>
            <person name="Brandl J."/>
            <person name="Frisvad J.C."/>
            <person name="Nielsen K.F."/>
            <person name="Lyhne E.K."/>
            <person name="Kogle M.E."/>
            <person name="Kuo A."/>
            <person name="Riley R."/>
            <person name="Clum A."/>
            <person name="Nolan M."/>
            <person name="Lipzen A."/>
            <person name="Salamov A."/>
            <person name="Henrissat B."/>
            <person name="Wiebenga A."/>
            <person name="De vries R.P."/>
            <person name="Grigoriev I.V."/>
            <person name="Mortensen U.H."/>
            <person name="Andersen M.R."/>
            <person name="Baker S.E."/>
        </authorList>
    </citation>
    <scope>NUCLEOTIDE SEQUENCE</scope>
    <source>
        <strain evidence="1">CBS 122712</strain>
    </source>
</reference>
<protein>
    <submittedName>
        <fullName evidence="1">Uncharacterized protein</fullName>
    </submittedName>
</protein>
<organism evidence="1 2">
    <name type="scientific">Aspergillus eucalypticola (strain CBS 122712 / IBT 29274)</name>
    <dbReference type="NCBI Taxonomy" id="1448314"/>
    <lineage>
        <taxon>Eukaryota</taxon>
        <taxon>Fungi</taxon>
        <taxon>Dikarya</taxon>
        <taxon>Ascomycota</taxon>
        <taxon>Pezizomycotina</taxon>
        <taxon>Eurotiomycetes</taxon>
        <taxon>Eurotiomycetidae</taxon>
        <taxon>Eurotiales</taxon>
        <taxon>Aspergillaceae</taxon>
        <taxon>Aspergillus</taxon>
        <taxon>Aspergillus subgen. Circumdati</taxon>
    </lineage>
</organism>
<dbReference type="GeneID" id="37048877"/>
<name>A0A317VUF9_ASPEC</name>
<dbReference type="AlphaFoldDB" id="A0A317VUF9"/>
<dbReference type="RefSeq" id="XP_025389572.1">
    <property type="nucleotide sequence ID" value="XM_025526915.1"/>
</dbReference>
<accession>A0A317VUF9</accession>